<comment type="catalytic activity">
    <reaction evidence="3">
        <text>uridine(1911/1915/1917) in 23S rRNA = pseudouridine(1911/1915/1917) in 23S rRNA</text>
        <dbReference type="Rhea" id="RHEA:42524"/>
        <dbReference type="Rhea" id="RHEA-COMP:10097"/>
        <dbReference type="Rhea" id="RHEA-COMP:10098"/>
        <dbReference type="ChEBI" id="CHEBI:65314"/>
        <dbReference type="ChEBI" id="CHEBI:65315"/>
        <dbReference type="EC" id="5.4.99.23"/>
    </reaction>
</comment>
<feature type="domain" description="Pseudouridine synthase RsuA/RluA-like" evidence="6">
    <location>
        <begin position="104"/>
        <end position="265"/>
    </location>
</feature>
<proteinExistence type="inferred from homology"/>
<accession>A0ABU7XHQ6</accession>
<evidence type="ECO:0000256" key="5">
    <source>
        <dbReference type="RuleBase" id="RU362028"/>
    </source>
</evidence>
<dbReference type="PROSITE" id="PS01129">
    <property type="entry name" value="PSI_RLU"/>
    <property type="match status" value="1"/>
</dbReference>
<protein>
    <recommendedName>
        <fullName evidence="5">Pseudouridine synthase</fullName>
        <ecNumber evidence="5">5.4.99.-</ecNumber>
    </recommendedName>
</protein>
<evidence type="ECO:0000256" key="2">
    <source>
        <dbReference type="ARBA" id="ARBA00023235"/>
    </source>
</evidence>
<dbReference type="SUPFAM" id="SSF55120">
    <property type="entry name" value="Pseudouridine synthase"/>
    <property type="match status" value="1"/>
</dbReference>
<keyword evidence="4" id="KW-0694">RNA-binding</keyword>
<dbReference type="Gene3D" id="3.30.2350.10">
    <property type="entry name" value="Pseudouridine synthase"/>
    <property type="match status" value="1"/>
</dbReference>
<evidence type="ECO:0000313" key="8">
    <source>
        <dbReference type="Proteomes" id="UP001350748"/>
    </source>
</evidence>
<organism evidence="7 8">
    <name type="scientific">Methylocystis borbori</name>
    <dbReference type="NCBI Taxonomy" id="3118750"/>
    <lineage>
        <taxon>Bacteria</taxon>
        <taxon>Pseudomonadati</taxon>
        <taxon>Pseudomonadota</taxon>
        <taxon>Alphaproteobacteria</taxon>
        <taxon>Hyphomicrobiales</taxon>
        <taxon>Methylocystaceae</taxon>
        <taxon>Methylocystis</taxon>
    </lineage>
</organism>
<comment type="caution">
    <text evidence="7">The sequence shown here is derived from an EMBL/GenBank/DDBJ whole genome shotgun (WGS) entry which is preliminary data.</text>
</comment>
<comment type="function">
    <text evidence="5">Responsible for synthesis of pseudouridine from uracil.</text>
</comment>
<dbReference type="EC" id="5.4.99.-" evidence="5"/>
<comment type="catalytic activity">
    <reaction evidence="5">
        <text>a uridine in RNA = a pseudouridine in RNA</text>
        <dbReference type="Rhea" id="RHEA:48348"/>
        <dbReference type="Rhea" id="RHEA-COMP:12068"/>
        <dbReference type="Rhea" id="RHEA-COMP:12069"/>
        <dbReference type="ChEBI" id="CHEBI:65314"/>
        <dbReference type="ChEBI" id="CHEBI:65315"/>
    </reaction>
</comment>
<evidence type="ECO:0000259" key="6">
    <source>
        <dbReference type="Pfam" id="PF00849"/>
    </source>
</evidence>
<evidence type="ECO:0000256" key="1">
    <source>
        <dbReference type="ARBA" id="ARBA00010876"/>
    </source>
</evidence>
<sequence>MNIKELHQIDAPARFEFVVAPQEAGARLDRFLAERPELIAAHLSRSRVKALIEDGRATIQEAAARDPAKKLAESDKVTLIVPPPAPAEPKGENIALNIVYEDAHLLVLDKPAGLVVHPASAHESGTLVNALIAHCGNSLSGVGGVKKPGIVHRIDKDTSGLLVVAKTDAAHHGLSRLFADHGRTLSLTREYLAFVWGVPERAHGTIDAPLGRHSTQREKMAVVSEARGREAITHWERIEDYGVASLVRCQLETGRTHQIRVHMAHIGHPLIGDSTYGAGFKTKVAKLSEKARAVVESLGRQALHAATLGFEHPITGEEMMFESELPADLAWLREALAEI</sequence>
<dbReference type="NCBIfam" id="TIGR00005">
    <property type="entry name" value="rluA_subfam"/>
    <property type="match status" value="1"/>
</dbReference>
<dbReference type="InterPro" id="IPR006145">
    <property type="entry name" value="PsdUridine_synth_RsuA/RluA"/>
</dbReference>
<dbReference type="EMBL" id="JAZHYN010000027">
    <property type="protein sequence ID" value="MEF3366915.1"/>
    <property type="molecule type" value="Genomic_DNA"/>
</dbReference>
<dbReference type="Gene3D" id="3.10.290.10">
    <property type="entry name" value="RNA-binding S4 domain"/>
    <property type="match status" value="1"/>
</dbReference>
<dbReference type="InterPro" id="IPR006224">
    <property type="entry name" value="PsdUridine_synth_RluA-like_CS"/>
</dbReference>
<comment type="similarity">
    <text evidence="1 5">Belongs to the pseudouridine synthase RluA family.</text>
</comment>
<dbReference type="CDD" id="cd00165">
    <property type="entry name" value="S4"/>
    <property type="match status" value="1"/>
</dbReference>
<dbReference type="PANTHER" id="PTHR21600:SF44">
    <property type="entry name" value="RIBOSOMAL LARGE SUBUNIT PSEUDOURIDINE SYNTHASE D"/>
    <property type="match status" value="1"/>
</dbReference>
<evidence type="ECO:0000256" key="4">
    <source>
        <dbReference type="PROSITE-ProRule" id="PRU00182"/>
    </source>
</evidence>
<dbReference type="PANTHER" id="PTHR21600">
    <property type="entry name" value="MITOCHONDRIAL RNA PSEUDOURIDINE SYNTHASE"/>
    <property type="match status" value="1"/>
</dbReference>
<dbReference type="RefSeq" id="WP_332081937.1">
    <property type="nucleotide sequence ID" value="NZ_JAZHYN010000027.1"/>
</dbReference>
<reference evidence="7 8" key="1">
    <citation type="submission" date="2024-02" db="EMBL/GenBank/DDBJ databases">
        <authorList>
            <person name="Grouzdev D."/>
        </authorList>
    </citation>
    <scope>NUCLEOTIDE SEQUENCE [LARGE SCALE GENOMIC DNA]</scope>
    <source>
        <strain evidence="7 8">9N</strain>
    </source>
</reference>
<keyword evidence="2 5" id="KW-0413">Isomerase</keyword>
<dbReference type="SUPFAM" id="SSF55174">
    <property type="entry name" value="Alpha-L RNA-binding motif"/>
    <property type="match status" value="1"/>
</dbReference>
<dbReference type="InterPro" id="IPR036986">
    <property type="entry name" value="S4_RNA-bd_sf"/>
</dbReference>
<gene>
    <name evidence="7" type="ORF">V3H18_10260</name>
</gene>
<name>A0ABU7XHQ6_9HYPH</name>
<dbReference type="CDD" id="cd02869">
    <property type="entry name" value="PseudoU_synth_RluA_like"/>
    <property type="match status" value="1"/>
</dbReference>
<dbReference type="PROSITE" id="PS50889">
    <property type="entry name" value="S4"/>
    <property type="match status" value="1"/>
</dbReference>
<dbReference type="InterPro" id="IPR050188">
    <property type="entry name" value="RluA_PseudoU_synthase"/>
</dbReference>
<evidence type="ECO:0000313" key="7">
    <source>
        <dbReference type="EMBL" id="MEF3366915.1"/>
    </source>
</evidence>
<dbReference type="InterPro" id="IPR006225">
    <property type="entry name" value="PsdUridine_synth_RluC/D"/>
</dbReference>
<keyword evidence="8" id="KW-1185">Reference proteome</keyword>
<evidence type="ECO:0000256" key="3">
    <source>
        <dbReference type="ARBA" id="ARBA00036882"/>
    </source>
</evidence>
<dbReference type="Pfam" id="PF00849">
    <property type="entry name" value="PseudoU_synth_2"/>
    <property type="match status" value="1"/>
</dbReference>
<dbReference type="Proteomes" id="UP001350748">
    <property type="component" value="Unassembled WGS sequence"/>
</dbReference>
<dbReference type="InterPro" id="IPR020103">
    <property type="entry name" value="PsdUridine_synth_cat_dom_sf"/>
</dbReference>